<dbReference type="EMBL" id="BSOH01000014">
    <property type="protein sequence ID" value="GLR17638.1"/>
    <property type="molecule type" value="Genomic_DNA"/>
</dbReference>
<dbReference type="InterPro" id="IPR039426">
    <property type="entry name" value="TonB-dep_rcpt-like"/>
</dbReference>
<comment type="caution">
    <text evidence="9">The sequence shown here is derived from an EMBL/GenBank/DDBJ whole genome shotgun (WGS) entry which is preliminary data.</text>
</comment>
<dbReference type="InterPro" id="IPR037066">
    <property type="entry name" value="Plug_dom_sf"/>
</dbReference>
<keyword evidence="10" id="KW-1185">Reference proteome</keyword>
<name>A0AA37WE81_9BACT</name>
<dbReference type="Proteomes" id="UP001156666">
    <property type="component" value="Unassembled WGS sequence"/>
</dbReference>
<reference evidence="9" key="1">
    <citation type="journal article" date="2014" name="Int. J. Syst. Evol. Microbiol.">
        <title>Complete genome sequence of Corynebacterium casei LMG S-19264T (=DSM 44701T), isolated from a smear-ripened cheese.</title>
        <authorList>
            <consortium name="US DOE Joint Genome Institute (JGI-PGF)"/>
            <person name="Walter F."/>
            <person name="Albersmeier A."/>
            <person name="Kalinowski J."/>
            <person name="Ruckert C."/>
        </authorList>
    </citation>
    <scope>NUCLEOTIDE SEQUENCE</scope>
    <source>
        <strain evidence="9">NBRC 108769</strain>
    </source>
</reference>
<evidence type="ECO:0000256" key="6">
    <source>
        <dbReference type="ARBA" id="ARBA00023237"/>
    </source>
</evidence>
<dbReference type="PROSITE" id="PS52016">
    <property type="entry name" value="TONB_DEPENDENT_REC_3"/>
    <property type="match status" value="1"/>
</dbReference>
<dbReference type="NCBIfam" id="TIGR04056">
    <property type="entry name" value="OMP_RagA_SusC"/>
    <property type="match status" value="1"/>
</dbReference>
<dbReference type="InterPro" id="IPR008969">
    <property type="entry name" value="CarboxyPept-like_regulatory"/>
</dbReference>
<dbReference type="GO" id="GO:0009279">
    <property type="term" value="C:cell outer membrane"/>
    <property type="evidence" value="ECO:0007669"/>
    <property type="project" value="UniProtKB-SubCell"/>
</dbReference>
<organism evidence="9 10">
    <name type="scientific">Portibacter lacus</name>
    <dbReference type="NCBI Taxonomy" id="1099794"/>
    <lineage>
        <taxon>Bacteria</taxon>
        <taxon>Pseudomonadati</taxon>
        <taxon>Bacteroidota</taxon>
        <taxon>Saprospiria</taxon>
        <taxon>Saprospirales</taxon>
        <taxon>Haliscomenobacteraceae</taxon>
        <taxon>Portibacter</taxon>
    </lineage>
</organism>
<feature type="domain" description="TonB-dependent receptor plug" evidence="8">
    <location>
        <begin position="122"/>
        <end position="226"/>
    </location>
</feature>
<dbReference type="Pfam" id="PF13715">
    <property type="entry name" value="CarbopepD_reg_2"/>
    <property type="match status" value="1"/>
</dbReference>
<dbReference type="SUPFAM" id="SSF49464">
    <property type="entry name" value="Carboxypeptidase regulatory domain-like"/>
    <property type="match status" value="1"/>
</dbReference>
<dbReference type="InterPro" id="IPR012910">
    <property type="entry name" value="Plug_dom"/>
</dbReference>
<dbReference type="FunFam" id="2.170.130.10:FF:000008">
    <property type="entry name" value="SusC/RagA family TonB-linked outer membrane protein"/>
    <property type="match status" value="1"/>
</dbReference>
<evidence type="ECO:0000256" key="2">
    <source>
        <dbReference type="ARBA" id="ARBA00022448"/>
    </source>
</evidence>
<keyword evidence="5 7" id="KW-0472">Membrane</keyword>
<comment type="subcellular location">
    <subcellularLocation>
        <location evidence="1 7">Cell outer membrane</location>
        <topology evidence="1 7">Multi-pass membrane protein</topology>
    </subcellularLocation>
</comment>
<reference evidence="9" key="2">
    <citation type="submission" date="2023-01" db="EMBL/GenBank/DDBJ databases">
        <title>Draft genome sequence of Portibacter lacus strain NBRC 108769.</title>
        <authorList>
            <person name="Sun Q."/>
            <person name="Mori K."/>
        </authorList>
    </citation>
    <scope>NUCLEOTIDE SEQUENCE</scope>
    <source>
        <strain evidence="9">NBRC 108769</strain>
    </source>
</reference>
<accession>A0AA37WE81</accession>
<dbReference type="Pfam" id="PF07715">
    <property type="entry name" value="Plug"/>
    <property type="match status" value="1"/>
</dbReference>
<gene>
    <name evidence="9" type="ORF">GCM10007940_22530</name>
</gene>
<evidence type="ECO:0000313" key="10">
    <source>
        <dbReference type="Proteomes" id="UP001156666"/>
    </source>
</evidence>
<protein>
    <submittedName>
        <fullName evidence="9">SusC/RagA family TonB-linked outer membrane protein</fullName>
    </submittedName>
</protein>
<dbReference type="InterPro" id="IPR023996">
    <property type="entry name" value="TonB-dep_OMP_SusC/RagA"/>
</dbReference>
<proteinExistence type="inferred from homology"/>
<dbReference type="SUPFAM" id="SSF56935">
    <property type="entry name" value="Porins"/>
    <property type="match status" value="1"/>
</dbReference>
<dbReference type="Gene3D" id="2.170.130.10">
    <property type="entry name" value="TonB-dependent receptor, plug domain"/>
    <property type="match status" value="1"/>
</dbReference>
<keyword evidence="6 7" id="KW-0998">Cell outer membrane</keyword>
<evidence type="ECO:0000256" key="7">
    <source>
        <dbReference type="PROSITE-ProRule" id="PRU01360"/>
    </source>
</evidence>
<dbReference type="AlphaFoldDB" id="A0AA37WE81"/>
<dbReference type="Gene3D" id="2.40.170.20">
    <property type="entry name" value="TonB-dependent receptor, beta-barrel domain"/>
    <property type="match status" value="1"/>
</dbReference>
<dbReference type="InterPro" id="IPR023997">
    <property type="entry name" value="TonB-dep_OMP_SusC/RagA_CS"/>
</dbReference>
<dbReference type="NCBIfam" id="TIGR04057">
    <property type="entry name" value="SusC_RagA_signa"/>
    <property type="match status" value="1"/>
</dbReference>
<sequence length="1018" mass="110780">MVFNKNKMILLKITLIILIVFTFDSVYSQHTIKGTVFDTEGITLIGANVLEKGTSTGTITDIDGSFSLEVSDKNTSIIVSYIGMQEQEISLNGLSEIQVTLSENANLMDEVVVVGYGTQKRSNISGAVSTVSAEEIASTPVLRIEQAIQGRTAGVQITQNSGSPGSALTVRVRGTGTITNSDPLYVVDGVIVEGMDFLNPNDIENISVLKDAASAAIYGARAANGVVLVTTKTGSKKQGGTISYDTYYGNQAISNKLDLLNAREYAVISNESYINSGSAPFVNLQDPSIFNEGTDWQEAIFQNAPILSHNLSMNGGGEGFNVGLSGGYFLQDGVVGLDKARFKRYTARAVMSYDVKPWMKIGANIGFTNFSRNTLPENNEFTSPIIQALNMDPLTPVTKPDGTYAYSDFVDTDIRNPVNAIENTYNRYLANRVVGSTYGEIKFSDKLKFRSTYSVDATFAVANGFNPLFDLGIGPNDAPTAEKNNVNSVSIGHNTWKNWQWENLGFYNDTFGEHKIGIVFGTSANYNRGEYSGGANTNLPSNDPDDAYISNTVDPIGSQSAYESADEYTFFSYISKVNYDFKDRYLLTASFRADGSSKFGANKRFGYFPSVSAGWVINREEFFNVSAISLLKLRASWGKNGNDRIGNYGFTSVVLNGQNYTFGPGQNITNGAIALTVANPDLQWETTIQSNLGVDVELWDGKLYLSSDVYIKDTKDMLYNAPIPGIVGASAPTRNIGEIRNSGIEFLAQHRGAINEVGYEIGGNVSFLKNEVVFLGGGDPTFSGNTFVQGAVSKTDIGHPIASFFGYETDGIFQTAEEVASAAFQNANTSPGDVRFKDLNNDNVINDEDKTYIGNPSPDMIYGFNGSVNYKGFDFSGFFQGVYGNEIFNASVRYDKIGGNRPASILERWTGPGTSNFEPKVSISDPNNNNRVSDRFIEDGSYLRLKNIQLGYSLPASLLNKVNVSKLRFYVSGQNLLTFTNYSGFDPEIGNRGSLEIGIDRGFYPSSRTVLAGLQLTL</sequence>
<evidence type="ECO:0000256" key="3">
    <source>
        <dbReference type="ARBA" id="ARBA00022452"/>
    </source>
</evidence>
<dbReference type="Gene3D" id="2.60.40.1120">
    <property type="entry name" value="Carboxypeptidase-like, regulatory domain"/>
    <property type="match status" value="1"/>
</dbReference>
<keyword evidence="4 7" id="KW-0812">Transmembrane</keyword>
<evidence type="ECO:0000256" key="5">
    <source>
        <dbReference type="ARBA" id="ARBA00023136"/>
    </source>
</evidence>
<keyword evidence="3 7" id="KW-1134">Transmembrane beta strand</keyword>
<dbReference type="InterPro" id="IPR036942">
    <property type="entry name" value="Beta-barrel_TonB_sf"/>
</dbReference>
<evidence type="ECO:0000259" key="8">
    <source>
        <dbReference type="Pfam" id="PF07715"/>
    </source>
</evidence>
<evidence type="ECO:0000313" key="9">
    <source>
        <dbReference type="EMBL" id="GLR17638.1"/>
    </source>
</evidence>
<evidence type="ECO:0000256" key="4">
    <source>
        <dbReference type="ARBA" id="ARBA00022692"/>
    </source>
</evidence>
<keyword evidence="2 7" id="KW-0813">Transport</keyword>
<evidence type="ECO:0000256" key="1">
    <source>
        <dbReference type="ARBA" id="ARBA00004571"/>
    </source>
</evidence>
<comment type="similarity">
    <text evidence="7">Belongs to the TonB-dependent receptor family.</text>
</comment>